<dbReference type="EMBL" id="CP100390">
    <property type="protein sequence ID" value="UZE97291.1"/>
    <property type="molecule type" value="Genomic_DNA"/>
</dbReference>
<gene>
    <name evidence="1" type="ORF">NKI27_05940</name>
</gene>
<accession>A0ABY6N5C5</accession>
<evidence type="ECO:0000313" key="2">
    <source>
        <dbReference type="Proteomes" id="UP001163739"/>
    </source>
</evidence>
<dbReference type="RefSeq" id="WP_265048768.1">
    <property type="nucleotide sequence ID" value="NZ_CP100390.1"/>
</dbReference>
<protein>
    <submittedName>
        <fullName evidence="1">Uncharacterized protein</fullName>
    </submittedName>
</protein>
<keyword evidence="2" id="KW-1185">Reference proteome</keyword>
<name>A0ABY6N5C5_9ALTE</name>
<proteinExistence type="predicted"/>
<sequence length="400" mass="46135">MDIDTEVSENNSNMNGELERLHWGDTQLEFPLREVCIDTMFKIRDNWRAHLIELACGNACSEAPTQAEVANYCRYLLSLQRGRVIKISPGSWGLTEDLAMPSSDARVEFIYFPTYIAVSTLVLAWQRYPELSDQLPDFKRQLRQGIKFMLGRRLRGSGYDADRLLVEAIEILALGKVFDFVKQQPTFFPKLTEICDQALIYLQSCPDQLGPEEVNWYFVPYDLRQRAICLLQGGDACKLVALPERLQRYQQATDDWIERLAKRVALDAYEHIQASVQEELFNKLECFQQLYDALPASVVFPSRKLEGMSQAVALETKVALPFGIVVDAQIDIPEPQECIHLEQQDIEERVMAFMRQCIHVFRSDWLPKEVQNRFYAVIPQSITFRGRVAEVYVQAYVKTK</sequence>
<dbReference type="Proteomes" id="UP001163739">
    <property type="component" value="Chromosome"/>
</dbReference>
<evidence type="ECO:0000313" key="1">
    <source>
        <dbReference type="EMBL" id="UZE97291.1"/>
    </source>
</evidence>
<organism evidence="1 2">
    <name type="scientific">Alkalimarinus alittae</name>
    <dbReference type="NCBI Taxonomy" id="2961619"/>
    <lineage>
        <taxon>Bacteria</taxon>
        <taxon>Pseudomonadati</taxon>
        <taxon>Pseudomonadota</taxon>
        <taxon>Gammaproteobacteria</taxon>
        <taxon>Alteromonadales</taxon>
        <taxon>Alteromonadaceae</taxon>
        <taxon>Alkalimarinus</taxon>
    </lineage>
</organism>
<reference evidence="1" key="1">
    <citation type="submission" date="2022-06" db="EMBL/GenBank/DDBJ databases">
        <title>Alkalimarinus sp. nov., isolated from gut of a Alitta virens.</title>
        <authorList>
            <person name="Yang A.I."/>
            <person name="Shin N.-R."/>
        </authorList>
    </citation>
    <scope>NUCLEOTIDE SEQUENCE</scope>
    <source>
        <strain evidence="1">A2M4</strain>
    </source>
</reference>